<accession>A0A183TKJ2</accession>
<gene>
    <name evidence="2" type="ORF">SSLN_LOCUS16990</name>
</gene>
<reference evidence="4" key="1">
    <citation type="submission" date="2016-06" db="UniProtKB">
        <authorList>
            <consortium name="WormBaseParasite"/>
        </authorList>
    </citation>
    <scope>IDENTIFICATION</scope>
</reference>
<evidence type="ECO:0000313" key="4">
    <source>
        <dbReference type="WBParaSite" id="SSLN_0001763901-mRNA-1"/>
    </source>
</evidence>
<dbReference type="OrthoDB" id="418634at2759"/>
<protein>
    <submittedName>
        <fullName evidence="4">Guanylate kinase-like domain-containing protein</fullName>
    </submittedName>
</protein>
<organism evidence="4">
    <name type="scientific">Schistocephalus solidus</name>
    <name type="common">Tapeworm</name>
    <dbReference type="NCBI Taxonomy" id="70667"/>
    <lineage>
        <taxon>Eukaryota</taxon>
        <taxon>Metazoa</taxon>
        <taxon>Spiralia</taxon>
        <taxon>Lophotrochozoa</taxon>
        <taxon>Platyhelminthes</taxon>
        <taxon>Cestoda</taxon>
        <taxon>Eucestoda</taxon>
        <taxon>Diphyllobothriidea</taxon>
        <taxon>Diphyllobothriidae</taxon>
        <taxon>Schistocephalus</taxon>
    </lineage>
</organism>
<evidence type="ECO:0000259" key="1">
    <source>
        <dbReference type="PROSITE" id="PS50052"/>
    </source>
</evidence>
<dbReference type="InterPro" id="IPR027417">
    <property type="entry name" value="P-loop_NTPase"/>
</dbReference>
<dbReference type="InterPro" id="IPR008144">
    <property type="entry name" value="Guanylate_kin-like_dom"/>
</dbReference>
<dbReference type="STRING" id="70667.A0A183TKJ2"/>
<dbReference type="PROSITE" id="PS50052">
    <property type="entry name" value="GUANYLATE_KINASE_2"/>
    <property type="match status" value="1"/>
</dbReference>
<dbReference type="AlphaFoldDB" id="A0A183TKJ2"/>
<dbReference type="GO" id="GO:0098609">
    <property type="term" value="P:cell-cell adhesion"/>
    <property type="evidence" value="ECO:0007669"/>
    <property type="project" value="TreeGrafter"/>
</dbReference>
<dbReference type="GO" id="GO:0045216">
    <property type="term" value="P:cell-cell junction organization"/>
    <property type="evidence" value="ECO:0007669"/>
    <property type="project" value="TreeGrafter"/>
</dbReference>
<dbReference type="GO" id="GO:0005886">
    <property type="term" value="C:plasma membrane"/>
    <property type="evidence" value="ECO:0007669"/>
    <property type="project" value="TreeGrafter"/>
</dbReference>
<evidence type="ECO:0000313" key="2">
    <source>
        <dbReference type="EMBL" id="VDM03376.1"/>
    </source>
</evidence>
<dbReference type="EMBL" id="UYSU01041802">
    <property type="protein sequence ID" value="VDM03376.1"/>
    <property type="molecule type" value="Genomic_DNA"/>
</dbReference>
<dbReference type="GO" id="GO:0005923">
    <property type="term" value="C:bicellular tight junction"/>
    <property type="evidence" value="ECO:0007669"/>
    <property type="project" value="TreeGrafter"/>
</dbReference>
<dbReference type="GO" id="GO:0150105">
    <property type="term" value="P:protein localization to cell-cell junction"/>
    <property type="evidence" value="ECO:0007669"/>
    <property type="project" value="TreeGrafter"/>
</dbReference>
<dbReference type="WBParaSite" id="SSLN_0001763901-mRNA-1">
    <property type="protein sequence ID" value="SSLN_0001763901-mRNA-1"/>
    <property type="gene ID" value="SSLN_0001763901"/>
</dbReference>
<dbReference type="GO" id="GO:0050839">
    <property type="term" value="F:cell adhesion molecule binding"/>
    <property type="evidence" value="ECO:0007669"/>
    <property type="project" value="TreeGrafter"/>
</dbReference>
<dbReference type="PANTHER" id="PTHR13865:SF28">
    <property type="entry name" value="POLYCHAETOID, ISOFORM O"/>
    <property type="match status" value="1"/>
</dbReference>
<evidence type="ECO:0000313" key="3">
    <source>
        <dbReference type="Proteomes" id="UP000275846"/>
    </source>
</evidence>
<reference evidence="2 3" key="2">
    <citation type="submission" date="2018-11" db="EMBL/GenBank/DDBJ databases">
        <authorList>
            <consortium name="Pathogen Informatics"/>
        </authorList>
    </citation>
    <scope>NUCLEOTIDE SEQUENCE [LARGE SCALE GENOMIC DNA]</scope>
    <source>
        <strain evidence="2 3">NST_G2</strain>
    </source>
</reference>
<feature type="domain" description="Guanylate kinase-like" evidence="1">
    <location>
        <begin position="1"/>
        <end position="192"/>
    </location>
</feature>
<name>A0A183TKJ2_SCHSO</name>
<sequence length="250" mass="28175">MERFPLPRPIVLYGPLANRARQLLVEASVSEGTEDGSLGERLQFELPPISGKPFEAGGWTEMSAGVIRMSAIQAVMERGNHPLVDLRPSSVEGLIQNGLPPIVLLFTASSIEQIKLILDRQQQQQQSSEDSTVNGRRWKYTKEKSRQLWAEAISLRQTIPHLITDCVPLINSFQEGELDETEWLNNLLSVIRYQQSQPLAGGSQHRAHFKLPTMKAFPWQGNAKMDSDWHDKSKQSICICRTRPGARNHT</sequence>
<dbReference type="Proteomes" id="UP000275846">
    <property type="component" value="Unassembled WGS sequence"/>
</dbReference>
<dbReference type="Gene3D" id="3.40.50.300">
    <property type="entry name" value="P-loop containing nucleotide triphosphate hydrolases"/>
    <property type="match status" value="1"/>
</dbReference>
<dbReference type="PANTHER" id="PTHR13865">
    <property type="entry name" value="TIGHT JUNCTION PROTEIN"/>
    <property type="match status" value="1"/>
</dbReference>
<keyword evidence="3" id="KW-1185">Reference proteome</keyword>
<proteinExistence type="predicted"/>